<evidence type="ECO:0008006" key="3">
    <source>
        <dbReference type="Google" id="ProtNLM"/>
    </source>
</evidence>
<gene>
    <name evidence="1" type="ORF">GXP67_23430</name>
</gene>
<dbReference type="AlphaFoldDB" id="A0A6C0GP27"/>
<keyword evidence="2" id="KW-1185">Reference proteome</keyword>
<dbReference type="Proteomes" id="UP000480178">
    <property type="component" value="Chromosome"/>
</dbReference>
<dbReference type="Pfam" id="PF13715">
    <property type="entry name" value="CarbopepD_reg_2"/>
    <property type="match status" value="1"/>
</dbReference>
<organism evidence="1 2">
    <name type="scientific">Rhodocytophaga rosea</name>
    <dbReference type="NCBI Taxonomy" id="2704465"/>
    <lineage>
        <taxon>Bacteria</taxon>
        <taxon>Pseudomonadati</taxon>
        <taxon>Bacteroidota</taxon>
        <taxon>Cytophagia</taxon>
        <taxon>Cytophagales</taxon>
        <taxon>Rhodocytophagaceae</taxon>
        <taxon>Rhodocytophaga</taxon>
    </lineage>
</organism>
<reference evidence="1 2" key="1">
    <citation type="submission" date="2020-01" db="EMBL/GenBank/DDBJ databases">
        <authorList>
            <person name="Kim M.K."/>
        </authorList>
    </citation>
    <scope>NUCLEOTIDE SEQUENCE [LARGE SCALE GENOMIC DNA]</scope>
    <source>
        <strain evidence="1 2">172606-1</strain>
    </source>
</reference>
<dbReference type="Gene3D" id="2.60.40.1120">
    <property type="entry name" value="Carboxypeptidase-like, regulatory domain"/>
    <property type="match status" value="1"/>
</dbReference>
<dbReference type="SUPFAM" id="SSF49464">
    <property type="entry name" value="Carboxypeptidase regulatory domain-like"/>
    <property type="match status" value="1"/>
</dbReference>
<name>A0A6C0GP27_9BACT</name>
<evidence type="ECO:0000313" key="1">
    <source>
        <dbReference type="EMBL" id="QHT69380.1"/>
    </source>
</evidence>
<proteinExistence type="predicted"/>
<dbReference type="InterPro" id="IPR008969">
    <property type="entry name" value="CarboxyPept-like_regulatory"/>
</dbReference>
<accession>A0A6C0GP27</accession>
<dbReference type="KEGG" id="rhoz:GXP67_23430"/>
<dbReference type="RefSeq" id="WP_162445369.1">
    <property type="nucleotide sequence ID" value="NZ_CP048222.1"/>
</dbReference>
<evidence type="ECO:0000313" key="2">
    <source>
        <dbReference type="Proteomes" id="UP000480178"/>
    </source>
</evidence>
<sequence length="139" mass="16011">MKLLFSTILYLGIIDGFSQQITVSGKIIDKDLQSIAGAVIQTLNAEFKTATNENGEFTFSIPEESQELEVHYAGMFIKRELIKGNCPLHVVLLPMIYYRSPLLEEEQKKVEQDRELQAKKIKIKAYKKRIFKRLESQCL</sequence>
<protein>
    <recommendedName>
        <fullName evidence="3">Carboxypeptidase-like regulatory domain-containing protein</fullName>
    </recommendedName>
</protein>
<dbReference type="EMBL" id="CP048222">
    <property type="protein sequence ID" value="QHT69380.1"/>
    <property type="molecule type" value="Genomic_DNA"/>
</dbReference>